<accession>A0A5N6LUU6</accession>
<dbReference type="Proteomes" id="UP000326396">
    <property type="component" value="Linkage Group LG8"/>
</dbReference>
<comment type="caution">
    <text evidence="1">The sequence shown here is derived from an EMBL/GenBank/DDBJ whole genome shotgun (WGS) entry which is preliminary data.</text>
</comment>
<evidence type="ECO:0000313" key="1">
    <source>
        <dbReference type="EMBL" id="KAD2805366.1"/>
    </source>
</evidence>
<proteinExistence type="predicted"/>
<name>A0A5N6LUU6_9ASTR</name>
<sequence>MIDSPRSYSSKVLEEDDVIEWHLVIYIRGSKPLLGVICCLHQSSMNLVQVGDCKGSSSDVTCVRVADSPALPRRDDISDHLRDNLCHVDREESGDLVDFFIVTARRTLGISITSRRHSMKRKPQAGQ</sequence>
<organism evidence="1 2">
    <name type="scientific">Mikania micrantha</name>
    <name type="common">bitter vine</name>
    <dbReference type="NCBI Taxonomy" id="192012"/>
    <lineage>
        <taxon>Eukaryota</taxon>
        <taxon>Viridiplantae</taxon>
        <taxon>Streptophyta</taxon>
        <taxon>Embryophyta</taxon>
        <taxon>Tracheophyta</taxon>
        <taxon>Spermatophyta</taxon>
        <taxon>Magnoliopsida</taxon>
        <taxon>eudicotyledons</taxon>
        <taxon>Gunneridae</taxon>
        <taxon>Pentapetalae</taxon>
        <taxon>asterids</taxon>
        <taxon>campanulids</taxon>
        <taxon>Asterales</taxon>
        <taxon>Asteraceae</taxon>
        <taxon>Asteroideae</taxon>
        <taxon>Heliantheae alliance</taxon>
        <taxon>Eupatorieae</taxon>
        <taxon>Mikania</taxon>
    </lineage>
</organism>
<dbReference type="EMBL" id="SZYD01000018">
    <property type="protein sequence ID" value="KAD2805366.1"/>
    <property type="molecule type" value="Genomic_DNA"/>
</dbReference>
<evidence type="ECO:0000313" key="2">
    <source>
        <dbReference type="Proteomes" id="UP000326396"/>
    </source>
</evidence>
<reference evidence="1 2" key="1">
    <citation type="submission" date="2019-05" db="EMBL/GenBank/DDBJ databases">
        <title>Mikania micrantha, genome provides insights into the molecular mechanism of rapid growth.</title>
        <authorList>
            <person name="Liu B."/>
        </authorList>
    </citation>
    <scope>NUCLEOTIDE SEQUENCE [LARGE SCALE GENOMIC DNA]</scope>
    <source>
        <strain evidence="1">NLD-2019</strain>
        <tissue evidence="1">Leaf</tissue>
    </source>
</reference>
<keyword evidence="2" id="KW-1185">Reference proteome</keyword>
<dbReference type="AlphaFoldDB" id="A0A5N6LUU6"/>
<gene>
    <name evidence="1" type="ORF">E3N88_38743</name>
</gene>
<protein>
    <submittedName>
        <fullName evidence="1">Uncharacterized protein</fullName>
    </submittedName>
</protein>